<evidence type="ECO:0000313" key="3">
    <source>
        <dbReference type="EMBL" id="KAF2197985.1"/>
    </source>
</evidence>
<dbReference type="AlphaFoldDB" id="A0A9P4JF35"/>
<feature type="region of interest" description="Disordered" evidence="1">
    <location>
        <begin position="288"/>
        <end position="400"/>
    </location>
</feature>
<dbReference type="PANTHER" id="PTHR12460:SF0">
    <property type="entry name" value="CID DOMAIN-CONTAINING PROTEIN-RELATED"/>
    <property type="match status" value="1"/>
</dbReference>
<dbReference type="Pfam" id="PF04818">
    <property type="entry name" value="CID"/>
    <property type="match status" value="1"/>
</dbReference>
<dbReference type="InterPro" id="IPR006569">
    <property type="entry name" value="CID_dom"/>
</dbReference>
<dbReference type="PROSITE" id="PS51391">
    <property type="entry name" value="CID"/>
    <property type="match status" value="1"/>
</dbReference>
<gene>
    <name evidence="3" type="ORF">GQ43DRAFT_458150</name>
</gene>
<dbReference type="FunFam" id="1.25.40.90:FF:000030">
    <property type="entry name" value="DUF618 domain protein"/>
    <property type="match status" value="1"/>
</dbReference>
<comment type="caution">
    <text evidence="3">The sequence shown here is derived from an EMBL/GenBank/DDBJ whole genome shotgun (WGS) entry which is preliminary data.</text>
</comment>
<evidence type="ECO:0000259" key="2">
    <source>
        <dbReference type="PROSITE" id="PS51391"/>
    </source>
</evidence>
<dbReference type="GO" id="GO:0099122">
    <property type="term" value="F:RNA polymerase II C-terminal domain binding"/>
    <property type="evidence" value="ECO:0007669"/>
    <property type="project" value="InterPro"/>
</dbReference>
<dbReference type="OrthoDB" id="10069473at2759"/>
<reference evidence="3" key="1">
    <citation type="journal article" date="2020" name="Stud. Mycol.">
        <title>101 Dothideomycetes genomes: a test case for predicting lifestyles and emergence of pathogens.</title>
        <authorList>
            <person name="Haridas S."/>
            <person name="Albert R."/>
            <person name="Binder M."/>
            <person name="Bloem J."/>
            <person name="Labutti K."/>
            <person name="Salamov A."/>
            <person name="Andreopoulos B."/>
            <person name="Baker S."/>
            <person name="Barry K."/>
            <person name="Bills G."/>
            <person name="Bluhm B."/>
            <person name="Cannon C."/>
            <person name="Castanera R."/>
            <person name="Culley D."/>
            <person name="Daum C."/>
            <person name="Ezra D."/>
            <person name="Gonzalez J."/>
            <person name="Henrissat B."/>
            <person name="Kuo A."/>
            <person name="Liang C."/>
            <person name="Lipzen A."/>
            <person name="Lutzoni F."/>
            <person name="Magnuson J."/>
            <person name="Mondo S."/>
            <person name="Nolan M."/>
            <person name="Ohm R."/>
            <person name="Pangilinan J."/>
            <person name="Park H.-J."/>
            <person name="Ramirez L."/>
            <person name="Alfaro M."/>
            <person name="Sun H."/>
            <person name="Tritt A."/>
            <person name="Yoshinaga Y."/>
            <person name="Zwiers L.-H."/>
            <person name="Turgeon B."/>
            <person name="Goodwin S."/>
            <person name="Spatafora J."/>
            <person name="Crous P."/>
            <person name="Grigoriev I."/>
        </authorList>
    </citation>
    <scope>NUCLEOTIDE SEQUENCE</scope>
    <source>
        <strain evidence="3">ATCC 74209</strain>
    </source>
</reference>
<dbReference type="GO" id="GO:0031124">
    <property type="term" value="P:mRNA 3'-end processing"/>
    <property type="evidence" value="ECO:0007669"/>
    <property type="project" value="InterPro"/>
</dbReference>
<keyword evidence="4" id="KW-1185">Reference proteome</keyword>
<protein>
    <submittedName>
        <fullName evidence="3">DUF618-domain-containing protein</fullName>
    </submittedName>
</protein>
<dbReference type="PANTHER" id="PTHR12460">
    <property type="entry name" value="CYCLIN-DEPENDENT KINASE INHIBITOR-RELATED PROTEIN"/>
    <property type="match status" value="1"/>
</dbReference>
<dbReference type="CDD" id="cd17003">
    <property type="entry name" value="CID_Rtt103"/>
    <property type="match status" value="1"/>
</dbReference>
<dbReference type="InterPro" id="IPR008942">
    <property type="entry name" value="ENTH_VHS"/>
</dbReference>
<dbReference type="Gene3D" id="1.25.40.90">
    <property type="match status" value="1"/>
</dbReference>
<dbReference type="InterPro" id="IPR047883">
    <property type="entry name" value="Rtt103-like_CID"/>
</dbReference>
<feature type="domain" description="CID" evidence="2">
    <location>
        <begin position="1"/>
        <end position="133"/>
    </location>
</feature>
<dbReference type="EMBL" id="ML994180">
    <property type="protein sequence ID" value="KAF2197985.1"/>
    <property type="molecule type" value="Genomic_DNA"/>
</dbReference>
<organism evidence="3 4">
    <name type="scientific">Delitschia confertaspora ATCC 74209</name>
    <dbReference type="NCBI Taxonomy" id="1513339"/>
    <lineage>
        <taxon>Eukaryota</taxon>
        <taxon>Fungi</taxon>
        <taxon>Dikarya</taxon>
        <taxon>Ascomycota</taxon>
        <taxon>Pezizomycotina</taxon>
        <taxon>Dothideomycetes</taxon>
        <taxon>Pleosporomycetidae</taxon>
        <taxon>Pleosporales</taxon>
        <taxon>Delitschiaceae</taxon>
        <taxon>Delitschia</taxon>
    </lineage>
</organism>
<sequence length="429" mass="46137">MAFTDDAVKAKLSSLNESQEAIVTVAQWIMFHRRQADRTAQLWMQRIKESTPSKKLNLIYLANEVVQQSKMRKKMEFVNSYSPIIAEATTAAYKGSPSDVQQKIRRVVEVWRQRQIFDVPIQDTIEKALDEVDRTRGSKGKATLGGSLFSSSSSSIPTDLQPLVPLQNALSKADIHTKPAITTANEEYTKLTTNPLPTPPVHAARLATLLKSLANAEGAVAESIKARHALISGLSKLLETNRATLQKEEAQRADLTIKKVAIENKKRDVEDAIMRGLSVAETATHTVSSALLPGAEPSRPDIEELTPPPMESFTPTGSPGPADFGDDIMPTASSHPIEPVNVPPPASAPAPSFGTSSGPIPLTTPGADLLSSLTRGRVTDDLNGGYHGPSPTAKKRKMSRSAAEDEFAAFAGDGEMEDLDADVAGMLEG</sequence>
<dbReference type="Proteomes" id="UP000799536">
    <property type="component" value="Unassembled WGS sequence"/>
</dbReference>
<evidence type="ECO:0000256" key="1">
    <source>
        <dbReference type="SAM" id="MobiDB-lite"/>
    </source>
</evidence>
<dbReference type="SMART" id="SM00582">
    <property type="entry name" value="RPR"/>
    <property type="match status" value="1"/>
</dbReference>
<accession>A0A9P4JF35</accession>
<name>A0A9P4JF35_9PLEO</name>
<proteinExistence type="predicted"/>
<evidence type="ECO:0000313" key="4">
    <source>
        <dbReference type="Proteomes" id="UP000799536"/>
    </source>
</evidence>
<dbReference type="SUPFAM" id="SSF48464">
    <property type="entry name" value="ENTH/VHS domain"/>
    <property type="match status" value="1"/>
</dbReference>